<evidence type="ECO:0000313" key="2">
    <source>
        <dbReference type="EMBL" id="KAA1110260.1"/>
    </source>
</evidence>
<reference evidence="2 3" key="1">
    <citation type="submission" date="2019-05" db="EMBL/GenBank/DDBJ databases">
        <title>Emergence of the Ug99 lineage of the wheat stem rust pathogen through somatic hybridization.</title>
        <authorList>
            <person name="Li F."/>
            <person name="Upadhyaya N.M."/>
            <person name="Sperschneider J."/>
            <person name="Matny O."/>
            <person name="Nguyen-Phuc H."/>
            <person name="Mago R."/>
            <person name="Raley C."/>
            <person name="Miller M.E."/>
            <person name="Silverstein K.A.T."/>
            <person name="Henningsen E."/>
            <person name="Hirsch C.D."/>
            <person name="Visser B."/>
            <person name="Pretorius Z.A."/>
            <person name="Steffenson B.J."/>
            <person name="Schwessinger B."/>
            <person name="Dodds P.N."/>
            <person name="Figueroa M."/>
        </authorList>
    </citation>
    <scope>NUCLEOTIDE SEQUENCE [LARGE SCALE GENOMIC DNA]</scope>
    <source>
        <strain evidence="2">21-0</strain>
    </source>
</reference>
<evidence type="ECO:0000256" key="1">
    <source>
        <dbReference type="SAM" id="MobiDB-lite"/>
    </source>
</evidence>
<organism evidence="2 3">
    <name type="scientific">Puccinia graminis f. sp. tritici</name>
    <dbReference type="NCBI Taxonomy" id="56615"/>
    <lineage>
        <taxon>Eukaryota</taxon>
        <taxon>Fungi</taxon>
        <taxon>Dikarya</taxon>
        <taxon>Basidiomycota</taxon>
        <taxon>Pucciniomycotina</taxon>
        <taxon>Pucciniomycetes</taxon>
        <taxon>Pucciniales</taxon>
        <taxon>Pucciniaceae</taxon>
        <taxon>Puccinia</taxon>
    </lineage>
</organism>
<protein>
    <submittedName>
        <fullName evidence="2">Uncharacterized protein</fullName>
    </submittedName>
</protein>
<sequence>MLHALSSLSLDADKRFGSSPSRLCLRGDSVGIGGWMISIERSESVTLSLSICSSHIAINIQSHIMTTLDPSHFPSLSLASTDDRTHGAATHPVRLDHPASSSSAGLNEDSDLPSPTSSFFEPKELPHRLATLQLPDLRFEQGYLLSLMPFFHFHRPTNLDQSNHVDCNQTRPPYVFGKEEAPIMAVPDLTSAEPDNYYLGSNFYVEWKMVVYVTLRDQLFYPLLQGCLWGSASLVVSHFWRIRANYRRPPKPISKVPSEQSPGPRLPKPETLWARFVGTIWGGIQTNVTLS</sequence>
<comment type="caution">
    <text evidence="2">The sequence shown here is derived from an EMBL/GenBank/DDBJ whole genome shotgun (WGS) entry which is preliminary data.</text>
</comment>
<dbReference type="PANTHER" id="PTHR38699:SF1">
    <property type="entry name" value="MITOPHAGY RECEPTOR ATG43"/>
    <property type="match status" value="1"/>
</dbReference>
<keyword evidence="3" id="KW-1185">Reference proteome</keyword>
<feature type="region of interest" description="Disordered" evidence="1">
    <location>
        <begin position="79"/>
        <end position="117"/>
    </location>
</feature>
<dbReference type="EMBL" id="VSWC01000027">
    <property type="protein sequence ID" value="KAA1110260.1"/>
    <property type="molecule type" value="Genomic_DNA"/>
</dbReference>
<dbReference type="OrthoDB" id="10257284at2759"/>
<dbReference type="InterPro" id="IPR013898">
    <property type="entry name" value="Atg43"/>
</dbReference>
<evidence type="ECO:0000313" key="3">
    <source>
        <dbReference type="Proteomes" id="UP000324748"/>
    </source>
</evidence>
<dbReference type="GO" id="GO:0140580">
    <property type="term" value="F:mitochondrion autophagosome adaptor activity"/>
    <property type="evidence" value="ECO:0007669"/>
    <property type="project" value="InterPro"/>
</dbReference>
<dbReference type="GO" id="GO:0000423">
    <property type="term" value="P:mitophagy"/>
    <property type="evidence" value="ECO:0007669"/>
    <property type="project" value="InterPro"/>
</dbReference>
<gene>
    <name evidence="2" type="ORF">PGT21_016242</name>
</gene>
<name>A0A5B0QAK0_PUCGR</name>
<dbReference type="PANTHER" id="PTHR38699">
    <property type="entry name" value="CHROMOSOME 1, WHOLE GENOME SHOTGUN SEQUENCE"/>
    <property type="match status" value="1"/>
</dbReference>
<dbReference type="AlphaFoldDB" id="A0A5B0QAK0"/>
<dbReference type="Proteomes" id="UP000324748">
    <property type="component" value="Unassembled WGS sequence"/>
</dbReference>
<accession>A0A5B0QAK0</accession>
<proteinExistence type="predicted"/>